<organism evidence="9 10">
    <name type="scientific">Toxoplasma gondii GAB2-2007-GAL-DOM2</name>
    <dbReference type="NCBI Taxonomy" id="1130820"/>
    <lineage>
        <taxon>Eukaryota</taxon>
        <taxon>Sar</taxon>
        <taxon>Alveolata</taxon>
        <taxon>Apicomplexa</taxon>
        <taxon>Conoidasida</taxon>
        <taxon>Coccidia</taxon>
        <taxon>Eucoccidiorida</taxon>
        <taxon>Eimeriorina</taxon>
        <taxon>Sarcocystidae</taxon>
        <taxon>Toxoplasma</taxon>
    </lineage>
</organism>
<feature type="compositionally biased region" description="Basic and acidic residues" evidence="7">
    <location>
        <begin position="297"/>
        <end position="307"/>
    </location>
</feature>
<feature type="transmembrane region" description="Helical" evidence="8">
    <location>
        <begin position="145"/>
        <end position="167"/>
    </location>
</feature>
<dbReference type="PANTHER" id="PTHR10332:SF10">
    <property type="entry name" value="EQUILIBRATIVE NUCLEOSIDE TRANSPORTER 4"/>
    <property type="match status" value="1"/>
</dbReference>
<evidence type="ECO:0000256" key="2">
    <source>
        <dbReference type="ARBA" id="ARBA00007965"/>
    </source>
</evidence>
<dbReference type="SUPFAM" id="SSF103473">
    <property type="entry name" value="MFS general substrate transporter"/>
    <property type="match status" value="1"/>
</dbReference>
<evidence type="ECO:0000256" key="3">
    <source>
        <dbReference type="ARBA" id="ARBA00022448"/>
    </source>
</evidence>
<feature type="region of interest" description="Disordered" evidence="7">
    <location>
        <begin position="297"/>
        <end position="320"/>
    </location>
</feature>
<keyword evidence="4 8" id="KW-0812">Transmembrane</keyword>
<reference evidence="9 10" key="1">
    <citation type="submission" date="2014-02" db="EMBL/GenBank/DDBJ databases">
        <authorList>
            <person name="Sibley D."/>
            <person name="Venepally P."/>
            <person name="Karamycheva S."/>
            <person name="Hadjithomas M."/>
            <person name="Khan A."/>
            <person name="Brunk B."/>
            <person name="Roos D."/>
            <person name="Caler E."/>
            <person name="Lorenzi H."/>
        </authorList>
    </citation>
    <scope>NUCLEOTIDE SEQUENCE [LARGE SCALE GENOMIC DNA]</scope>
    <source>
        <strain evidence="9 10">GAB2-2007-GAL-DOM2</strain>
    </source>
</reference>
<evidence type="ECO:0000313" key="10">
    <source>
        <dbReference type="Proteomes" id="UP000028837"/>
    </source>
</evidence>
<gene>
    <name evidence="9" type="ORF">TGDOM2_233130</name>
</gene>
<keyword evidence="5 8" id="KW-1133">Transmembrane helix</keyword>
<dbReference type="InterPro" id="IPR036259">
    <property type="entry name" value="MFS_trans_sf"/>
</dbReference>
<dbReference type="Pfam" id="PF01733">
    <property type="entry name" value="Nucleoside_tran"/>
    <property type="match status" value="1"/>
</dbReference>
<proteinExistence type="inferred from homology"/>
<dbReference type="GO" id="GO:0005886">
    <property type="term" value="C:plasma membrane"/>
    <property type="evidence" value="ECO:0007669"/>
    <property type="project" value="TreeGrafter"/>
</dbReference>
<feature type="transmembrane region" description="Helical" evidence="8">
    <location>
        <begin position="173"/>
        <end position="192"/>
    </location>
</feature>
<feature type="transmembrane region" description="Helical" evidence="8">
    <location>
        <begin position="508"/>
        <end position="529"/>
    </location>
</feature>
<comment type="similarity">
    <text evidence="2">Belongs to the SLC29A/ENT transporter (TC 2.A.57) family.</text>
</comment>
<feature type="transmembrane region" description="Helical" evidence="8">
    <location>
        <begin position="471"/>
        <end position="496"/>
    </location>
</feature>
<feature type="transmembrane region" description="Helical" evidence="8">
    <location>
        <begin position="121"/>
        <end position="138"/>
    </location>
</feature>
<evidence type="ECO:0000313" key="9">
    <source>
        <dbReference type="EMBL" id="KFG48829.1"/>
    </source>
</evidence>
<dbReference type="EMBL" id="AHZU02000073">
    <property type="protein sequence ID" value="KFG48829.1"/>
    <property type="molecule type" value="Genomic_DNA"/>
</dbReference>
<evidence type="ECO:0000256" key="7">
    <source>
        <dbReference type="SAM" id="MobiDB-lite"/>
    </source>
</evidence>
<evidence type="ECO:0000256" key="8">
    <source>
        <dbReference type="SAM" id="Phobius"/>
    </source>
</evidence>
<feature type="transmembrane region" description="Helical" evidence="8">
    <location>
        <begin position="82"/>
        <end position="109"/>
    </location>
</feature>
<dbReference type="InterPro" id="IPR002259">
    <property type="entry name" value="Eqnu_transpt"/>
</dbReference>
<keyword evidence="3" id="KW-0813">Transport</keyword>
<feature type="transmembrane region" description="Helical" evidence="8">
    <location>
        <begin position="373"/>
        <end position="392"/>
    </location>
</feature>
<dbReference type="AlphaFoldDB" id="A0A086KWR1"/>
<evidence type="ECO:0000256" key="6">
    <source>
        <dbReference type="ARBA" id="ARBA00023136"/>
    </source>
</evidence>
<dbReference type="OrthoDB" id="1856718at2759"/>
<name>A0A086KWR1_TOXGO</name>
<dbReference type="PANTHER" id="PTHR10332">
    <property type="entry name" value="EQUILIBRATIVE NUCLEOSIDE TRANSPORTER"/>
    <property type="match status" value="1"/>
</dbReference>
<feature type="transmembrane region" description="Helical" evidence="8">
    <location>
        <begin position="246"/>
        <end position="267"/>
    </location>
</feature>
<sequence length="531" mass="57537">MSGSKSGPAGLPVVAVKHPGVLSVANLDLSTPESVSRSVSPDEVVTMDSVAIDDASKAPGNYPEMSVPGSAGSAKTKFNSTLAYLTFLFVGANSLVNWAFVMQIIPFIAHSFLDNQDWNNTLLGSFQAIEVVVQLAMLELGSTHVNAVCLAGVINAIAGLLIAPLTLYTSETVSVWMLHLICLVLGACSGIYQGSGYAIASMMPRNFVSAVSTGQGLAGLFVFAVVVGVSFAVFDVDTPAGTEGMVWTGFSISAVLSVVCAVVFFLVMRQSWAVACLTRVREERALKRAAARVAKTKKEEPRKDFADGRSVGNEEPFRGPSSQMTVVTMLTPEELSKEVEIDNGRRAMTQNETQKSQVGVRPWPAVLKDASPWLFMLIFHMFTSFHLFPKVGPLSWNYVDPPKNHLVILFGIFYVTEFVGRSLPDLCTIRGLGFLHLSRRMFVVAEFARLLFFLPFVLGYAVSNTPFLNNFYWYCILIASLSLTQGWLGTLAFYYAVNSVESPAERELTGPMAAIASPFGCVIGLYTAAPY</sequence>
<comment type="subcellular location">
    <subcellularLocation>
        <location evidence="1">Membrane</location>
        <topology evidence="1">Multi-pass membrane protein</topology>
    </subcellularLocation>
</comment>
<keyword evidence="6 8" id="KW-0472">Membrane</keyword>
<evidence type="ECO:0000256" key="4">
    <source>
        <dbReference type="ARBA" id="ARBA00022692"/>
    </source>
</evidence>
<protein>
    <submittedName>
        <fullName evidence="9">Nucleoside transporter protein</fullName>
    </submittedName>
</protein>
<feature type="transmembrane region" description="Helical" evidence="8">
    <location>
        <begin position="441"/>
        <end position="459"/>
    </location>
</feature>
<comment type="caution">
    <text evidence="9">The sequence shown here is derived from an EMBL/GenBank/DDBJ whole genome shotgun (WGS) entry which is preliminary data.</text>
</comment>
<dbReference type="GO" id="GO:0005337">
    <property type="term" value="F:nucleoside transmembrane transporter activity"/>
    <property type="evidence" value="ECO:0007669"/>
    <property type="project" value="InterPro"/>
</dbReference>
<dbReference type="SMR" id="A0A086KWR1"/>
<feature type="transmembrane region" description="Helical" evidence="8">
    <location>
        <begin position="213"/>
        <end position="234"/>
    </location>
</feature>
<evidence type="ECO:0000256" key="5">
    <source>
        <dbReference type="ARBA" id="ARBA00022989"/>
    </source>
</evidence>
<dbReference type="VEuPathDB" id="ToxoDB:TGDOM2_233130"/>
<accession>A0A086KWR1</accession>
<evidence type="ECO:0000256" key="1">
    <source>
        <dbReference type="ARBA" id="ARBA00004141"/>
    </source>
</evidence>
<dbReference type="Proteomes" id="UP000028837">
    <property type="component" value="Unassembled WGS sequence"/>
</dbReference>